<dbReference type="EMBL" id="BJWL01000241">
    <property type="protein sequence ID" value="GFS36114.1"/>
    <property type="molecule type" value="Genomic_DNA"/>
</dbReference>
<evidence type="ECO:0000313" key="2">
    <source>
        <dbReference type="Proteomes" id="UP000585474"/>
    </source>
</evidence>
<reference evidence="2" key="1">
    <citation type="submission" date="2019-07" db="EMBL/GenBank/DDBJ databases">
        <title>De Novo Assembly of kiwifruit Actinidia rufa.</title>
        <authorList>
            <person name="Sugita-Konishi S."/>
            <person name="Sato K."/>
            <person name="Mori E."/>
            <person name="Abe Y."/>
            <person name="Kisaki G."/>
            <person name="Hamano K."/>
            <person name="Suezawa K."/>
            <person name="Otani M."/>
            <person name="Fukuda T."/>
            <person name="Manabe T."/>
            <person name="Gomi K."/>
            <person name="Tabuchi M."/>
            <person name="Akimitsu K."/>
            <person name="Kataoka I."/>
        </authorList>
    </citation>
    <scope>NUCLEOTIDE SEQUENCE [LARGE SCALE GENOMIC DNA]</scope>
    <source>
        <strain evidence="2">cv. Fuchu</strain>
    </source>
</reference>
<keyword evidence="2" id="KW-1185">Reference proteome</keyword>
<protein>
    <recommendedName>
        <fullName evidence="3">Reverse transcriptase/retrotransposon-derived protein RNase H-like domain-containing protein</fullName>
    </recommendedName>
</protein>
<gene>
    <name evidence="1" type="ORF">Acr_00g0044140</name>
</gene>
<dbReference type="PANTHER" id="PTHR48475:SF2">
    <property type="entry name" value="RIBONUCLEASE H"/>
    <property type="match status" value="1"/>
</dbReference>
<dbReference type="AlphaFoldDB" id="A0A7J0DIS3"/>
<accession>A0A7J0DIS3</accession>
<dbReference type="OrthoDB" id="1712951at2759"/>
<evidence type="ECO:0000313" key="1">
    <source>
        <dbReference type="EMBL" id="GFS36114.1"/>
    </source>
</evidence>
<dbReference type="Proteomes" id="UP000585474">
    <property type="component" value="Unassembled WGS sequence"/>
</dbReference>
<comment type="caution">
    <text evidence="1">The sequence shown here is derived from an EMBL/GenBank/DDBJ whole genome shotgun (WGS) entry which is preliminary data.</text>
</comment>
<evidence type="ECO:0008006" key="3">
    <source>
        <dbReference type="Google" id="ProtNLM"/>
    </source>
</evidence>
<organism evidence="1 2">
    <name type="scientific">Actinidia rufa</name>
    <dbReference type="NCBI Taxonomy" id="165716"/>
    <lineage>
        <taxon>Eukaryota</taxon>
        <taxon>Viridiplantae</taxon>
        <taxon>Streptophyta</taxon>
        <taxon>Embryophyta</taxon>
        <taxon>Tracheophyta</taxon>
        <taxon>Spermatophyta</taxon>
        <taxon>Magnoliopsida</taxon>
        <taxon>eudicotyledons</taxon>
        <taxon>Gunneridae</taxon>
        <taxon>Pentapetalae</taxon>
        <taxon>asterids</taxon>
        <taxon>Ericales</taxon>
        <taxon>Actinidiaceae</taxon>
        <taxon>Actinidia</taxon>
    </lineage>
</organism>
<name>A0A7J0DIS3_9ERIC</name>
<sequence length="289" mass="32735">MPTLYKTPPQTIHILPPHLFRKILINLAIPSDQVIRIRRIAIVLVRDIQLGAVSSDQQVHTPGEEGVLVCWNLDHLAELKIRWVRKLRDGEDHLAGMTKLIGIAISQQQVISKLSMEDLDREDIQPHLGKGMLERKMAEQKKRFTTSPRLSYDKMRIGRDRLYLFHTPLVGFGGGSIPPWIDQGAPNFGGRTSPDYSVPLKQILQQPDTSGKLLKWSIKLSEFHISYRPRMAIKAQTLADFIVEFTHDVAPNPEMEALKEQNQDDAFSNWKLFVDGSSNQYGCGVGLIL</sequence>
<proteinExistence type="predicted"/>
<dbReference type="PANTHER" id="PTHR48475">
    <property type="entry name" value="RIBONUCLEASE H"/>
    <property type="match status" value="1"/>
</dbReference>